<dbReference type="AlphaFoldDB" id="A0A1I0INX4"/>
<dbReference type="Proteomes" id="UP000181981">
    <property type="component" value="Unassembled WGS sequence"/>
</dbReference>
<organism evidence="1 2">
    <name type="scientific">Draconibacterium orientale</name>
    <dbReference type="NCBI Taxonomy" id="1168034"/>
    <lineage>
        <taxon>Bacteria</taxon>
        <taxon>Pseudomonadati</taxon>
        <taxon>Bacteroidota</taxon>
        <taxon>Bacteroidia</taxon>
        <taxon>Marinilabiliales</taxon>
        <taxon>Prolixibacteraceae</taxon>
        <taxon>Draconibacterium</taxon>
    </lineage>
</organism>
<protein>
    <submittedName>
        <fullName evidence="1">Uncharacterized protein</fullName>
    </submittedName>
</protein>
<evidence type="ECO:0000313" key="1">
    <source>
        <dbReference type="EMBL" id="SET98825.1"/>
    </source>
</evidence>
<accession>A0A1I0INX4</accession>
<proteinExistence type="predicted"/>
<evidence type="ECO:0000313" key="2">
    <source>
        <dbReference type="Proteomes" id="UP000181981"/>
    </source>
</evidence>
<gene>
    <name evidence="1" type="ORF">SAMN05444285_13356</name>
</gene>
<sequence length="41" mass="4744">MGLKKERAVQQLPLLMLTPKHTIGRNDLSRAKKIILFKLDK</sequence>
<reference evidence="1 2" key="1">
    <citation type="submission" date="2016-10" db="EMBL/GenBank/DDBJ databases">
        <authorList>
            <person name="de Groot N.N."/>
        </authorList>
    </citation>
    <scope>NUCLEOTIDE SEQUENCE [LARGE SCALE GENOMIC DNA]</scope>
    <source>
        <strain evidence="1 2">DSM 25947</strain>
    </source>
</reference>
<name>A0A1I0INX4_9BACT</name>
<dbReference type="EMBL" id="FOHT01000033">
    <property type="protein sequence ID" value="SET98825.1"/>
    <property type="molecule type" value="Genomic_DNA"/>
</dbReference>